<feature type="coiled-coil region" evidence="4">
    <location>
        <begin position="322"/>
        <end position="377"/>
    </location>
</feature>
<evidence type="ECO:0000256" key="1">
    <source>
        <dbReference type="ARBA" id="ARBA00010171"/>
    </source>
</evidence>
<gene>
    <name evidence="6" type="ORF">V5799_015825</name>
</gene>
<dbReference type="Proteomes" id="UP001321473">
    <property type="component" value="Unassembled WGS sequence"/>
</dbReference>
<comment type="similarity">
    <text evidence="1">Belongs to the SMC family. SMC5 subfamily.</text>
</comment>
<organism evidence="6 7">
    <name type="scientific">Amblyomma americanum</name>
    <name type="common">Lone star tick</name>
    <dbReference type="NCBI Taxonomy" id="6943"/>
    <lineage>
        <taxon>Eukaryota</taxon>
        <taxon>Metazoa</taxon>
        <taxon>Ecdysozoa</taxon>
        <taxon>Arthropoda</taxon>
        <taxon>Chelicerata</taxon>
        <taxon>Arachnida</taxon>
        <taxon>Acari</taxon>
        <taxon>Parasitiformes</taxon>
        <taxon>Ixodida</taxon>
        <taxon>Ixodoidea</taxon>
        <taxon>Ixodidae</taxon>
        <taxon>Amblyomminae</taxon>
        <taxon>Amblyomma</taxon>
    </lineage>
</organism>
<dbReference type="AlphaFoldDB" id="A0AAQ4F7K1"/>
<accession>A0AAQ4F7K1</accession>
<keyword evidence="7" id="KW-1185">Reference proteome</keyword>
<dbReference type="EMBL" id="JARKHS020006252">
    <property type="protein sequence ID" value="KAK8782831.1"/>
    <property type="molecule type" value="Genomic_DNA"/>
</dbReference>
<keyword evidence="3 4" id="KW-0175">Coiled coil</keyword>
<protein>
    <recommendedName>
        <fullName evidence="2">Structural maintenance of chromosomes protein 5</fullName>
    </recommendedName>
</protein>
<name>A0AAQ4F7K1_AMBAM</name>
<evidence type="ECO:0000313" key="6">
    <source>
        <dbReference type="EMBL" id="KAK8782831.1"/>
    </source>
</evidence>
<dbReference type="InterPro" id="IPR038729">
    <property type="entry name" value="Rad50/SbcC_AAA"/>
</dbReference>
<dbReference type="Gene3D" id="3.40.50.300">
    <property type="entry name" value="P-loop containing nucleotide triphosphate hydrolases"/>
    <property type="match status" value="1"/>
</dbReference>
<dbReference type="GO" id="GO:0030915">
    <property type="term" value="C:Smc5-Smc6 complex"/>
    <property type="evidence" value="ECO:0007669"/>
    <property type="project" value="TreeGrafter"/>
</dbReference>
<evidence type="ECO:0000256" key="4">
    <source>
        <dbReference type="SAM" id="Coils"/>
    </source>
</evidence>
<dbReference type="InterPro" id="IPR027417">
    <property type="entry name" value="P-loop_NTPase"/>
</dbReference>
<evidence type="ECO:0000256" key="2">
    <source>
        <dbReference type="ARBA" id="ARBA00018687"/>
    </source>
</evidence>
<dbReference type="GO" id="GO:0005634">
    <property type="term" value="C:nucleus"/>
    <property type="evidence" value="ECO:0007669"/>
    <property type="project" value="TreeGrafter"/>
</dbReference>
<dbReference type="PANTHER" id="PTHR45916:SF1">
    <property type="entry name" value="STRUCTURAL MAINTENANCE OF CHROMOSOMES PROTEIN 5"/>
    <property type="match status" value="1"/>
</dbReference>
<evidence type="ECO:0000259" key="5">
    <source>
        <dbReference type="Pfam" id="PF13476"/>
    </source>
</evidence>
<dbReference type="GO" id="GO:0016887">
    <property type="term" value="F:ATP hydrolysis activity"/>
    <property type="evidence" value="ECO:0007669"/>
    <property type="project" value="InterPro"/>
</dbReference>
<sequence length="396" mass="44782">MEKYANGAVVRIQLEDFMAYRQMEVRPGPNLNVVVGVNGTGKSSLVCALCLGLCGTPFQLARAASPADYIRTGANRARIEIELCNHERGNYVIERTILPNKSVWKVNTVLVAQKKVEELVASLNIQVGNLCQFLPQDRVAAFVCMSQQELLESTENAVGSVDLVHMHQRLIELQGGVCILQALAAPCRPHWTDGGGLWIDQKNQICGSQEESLRAQQLQLSQERQKLEQLSPDMHSLESYKEVELRIDRLRQKLAWLVYEEARCALLEKKQWLQEIKNEVRNQDQEVAQLKGWVDAASRRYAQLSAADKQLGEAVAAHMQSLEATSKKVFELEEQFSSAKRELRRRLQEEEARVSRMKALAESIADIEQEMADLARDKSEVGYLSLLMIQRWHVAC</sequence>
<dbReference type="GO" id="GO:0000724">
    <property type="term" value="P:double-strand break repair via homologous recombination"/>
    <property type="evidence" value="ECO:0007669"/>
    <property type="project" value="TreeGrafter"/>
</dbReference>
<proteinExistence type="inferred from homology"/>
<feature type="domain" description="Rad50/SbcC-type AAA" evidence="5">
    <location>
        <begin position="11"/>
        <end position="254"/>
    </location>
</feature>
<dbReference type="PANTHER" id="PTHR45916">
    <property type="entry name" value="STRUCTURAL MAINTENANCE OF CHROMOSOMES PROTEIN 5"/>
    <property type="match status" value="1"/>
</dbReference>
<evidence type="ECO:0000256" key="3">
    <source>
        <dbReference type="ARBA" id="ARBA00023054"/>
    </source>
</evidence>
<dbReference type="GO" id="GO:0003697">
    <property type="term" value="F:single-stranded DNA binding"/>
    <property type="evidence" value="ECO:0007669"/>
    <property type="project" value="TreeGrafter"/>
</dbReference>
<reference evidence="6 7" key="1">
    <citation type="journal article" date="2023" name="Arcadia Sci">
        <title>De novo assembly of a long-read Amblyomma americanum tick genome.</title>
        <authorList>
            <person name="Chou S."/>
            <person name="Poskanzer K.E."/>
            <person name="Rollins M."/>
            <person name="Thuy-Boun P.S."/>
        </authorList>
    </citation>
    <scope>NUCLEOTIDE SEQUENCE [LARGE SCALE GENOMIC DNA]</scope>
    <source>
        <strain evidence="6">F_SG_1</strain>
        <tissue evidence="6">Salivary glands</tissue>
    </source>
</reference>
<dbReference type="Pfam" id="PF13476">
    <property type="entry name" value="AAA_23"/>
    <property type="match status" value="1"/>
</dbReference>
<evidence type="ECO:0000313" key="7">
    <source>
        <dbReference type="Proteomes" id="UP001321473"/>
    </source>
</evidence>
<dbReference type="SUPFAM" id="SSF52540">
    <property type="entry name" value="P-loop containing nucleoside triphosphate hydrolases"/>
    <property type="match status" value="1"/>
</dbReference>
<comment type="caution">
    <text evidence="6">The sequence shown here is derived from an EMBL/GenBank/DDBJ whole genome shotgun (WGS) entry which is preliminary data.</text>
</comment>